<evidence type="ECO:0000313" key="8">
    <source>
        <dbReference type="Proteomes" id="UP000724874"/>
    </source>
</evidence>
<dbReference type="SMART" id="SM01296">
    <property type="entry name" value="N2227"/>
    <property type="match status" value="1"/>
</dbReference>
<evidence type="ECO:0000256" key="3">
    <source>
        <dbReference type="ARBA" id="ARBA00022603"/>
    </source>
</evidence>
<evidence type="ECO:0000256" key="4">
    <source>
        <dbReference type="ARBA" id="ARBA00022679"/>
    </source>
</evidence>
<comment type="similarity">
    <text evidence="1">Belongs to the carnosine N-methyltransferase family.</text>
</comment>
<proteinExistence type="inferred from homology"/>
<reference evidence="7" key="1">
    <citation type="submission" date="2020-11" db="EMBL/GenBank/DDBJ databases">
        <authorList>
            <consortium name="DOE Joint Genome Institute"/>
            <person name="Ahrendt S."/>
            <person name="Riley R."/>
            <person name="Andreopoulos W."/>
            <person name="LaButti K."/>
            <person name="Pangilinan J."/>
            <person name="Ruiz-duenas F.J."/>
            <person name="Barrasa J.M."/>
            <person name="Sanchez-Garcia M."/>
            <person name="Camarero S."/>
            <person name="Miyauchi S."/>
            <person name="Serrano A."/>
            <person name="Linde D."/>
            <person name="Babiker R."/>
            <person name="Drula E."/>
            <person name="Ayuso-Fernandez I."/>
            <person name="Pacheco R."/>
            <person name="Padilla G."/>
            <person name="Ferreira P."/>
            <person name="Barriuso J."/>
            <person name="Kellner H."/>
            <person name="Castanera R."/>
            <person name="Alfaro M."/>
            <person name="Ramirez L."/>
            <person name="Pisabarro A.G."/>
            <person name="Kuo A."/>
            <person name="Tritt A."/>
            <person name="Lipzen A."/>
            <person name="He G."/>
            <person name="Yan M."/>
            <person name="Ng V."/>
            <person name="Cullen D."/>
            <person name="Martin F."/>
            <person name="Rosso M.-N."/>
            <person name="Henrissat B."/>
            <person name="Hibbett D."/>
            <person name="Martinez A.T."/>
            <person name="Grigoriev I.V."/>
        </authorList>
    </citation>
    <scope>NUCLEOTIDE SEQUENCE</scope>
    <source>
        <strain evidence="7">AH 44721</strain>
    </source>
</reference>
<accession>A0A9P5NZK6</accession>
<dbReference type="AlphaFoldDB" id="A0A9P5NZK6"/>
<dbReference type="SUPFAM" id="SSF53335">
    <property type="entry name" value="S-adenosyl-L-methionine-dependent methyltransferases"/>
    <property type="match status" value="1"/>
</dbReference>
<dbReference type="PANTHER" id="PTHR12303">
    <property type="entry name" value="CARNOSINE N-METHYLTRANSFERASE"/>
    <property type="match status" value="1"/>
</dbReference>
<dbReference type="PANTHER" id="PTHR12303:SF6">
    <property type="entry name" value="CARNOSINE N-METHYLTRANSFERASE"/>
    <property type="match status" value="1"/>
</dbReference>
<keyword evidence="8" id="KW-1185">Reference proteome</keyword>
<dbReference type="Gene3D" id="3.40.50.150">
    <property type="entry name" value="Vaccinia Virus protein VP39"/>
    <property type="match status" value="1"/>
</dbReference>
<sequence>MSSVPSNTTPTCADQDVLEKLGYKQKLEETDKAIIANADFLSKVVDDPQIFGHELDDDEEEEEQGPSHFHSHSPGHEHDHGSHSHSHSHAGRGGHGGHSHRRHEDTHDRPRKHRPTESDMDKLRSTMKQLVRDWSEEGNEERERNLKVLVPGSGLGRLSWDVAHMGFACQANEFSHYMLLTSYFILNKTAQIKQHTFHPYVHSFSNAPNKESILRKVAVPDVDPSDLPAGSDFSLVAGLLNSMHCAVKETEFKWTEQEGQWNAILTCFFIDTAKNIVNYLRILHRILAPGGIWINIGPLLWHWENNNTNDLSVELDMEEVKTLAREVGFEISNERTIDTTYTNNAQSMLGYVYHASFWTATKIK</sequence>
<keyword evidence="3" id="KW-0489">Methyltransferase</keyword>
<dbReference type="EMBL" id="JADNYJ010000008">
    <property type="protein sequence ID" value="KAF8909806.1"/>
    <property type="molecule type" value="Genomic_DNA"/>
</dbReference>
<evidence type="ECO:0000313" key="7">
    <source>
        <dbReference type="EMBL" id="KAF8909806.1"/>
    </source>
</evidence>
<dbReference type="EC" id="2.1.1.22" evidence="2"/>
<comment type="caution">
    <text evidence="7">The sequence shown here is derived from an EMBL/GenBank/DDBJ whole genome shotgun (WGS) entry which is preliminary data.</text>
</comment>
<dbReference type="InterPro" id="IPR012901">
    <property type="entry name" value="CARME"/>
</dbReference>
<evidence type="ECO:0000256" key="6">
    <source>
        <dbReference type="SAM" id="MobiDB-lite"/>
    </source>
</evidence>
<dbReference type="GO" id="GO:0030735">
    <property type="term" value="F:carnosine N-methyltransferase activity"/>
    <property type="evidence" value="ECO:0007669"/>
    <property type="project" value="UniProtKB-EC"/>
</dbReference>
<feature type="region of interest" description="Disordered" evidence="6">
    <location>
        <begin position="57"/>
        <end position="122"/>
    </location>
</feature>
<protein>
    <recommendedName>
        <fullName evidence="2">carnosine N-methyltransferase</fullName>
        <ecNumber evidence="2">2.1.1.22</ecNumber>
    </recommendedName>
</protein>
<name>A0A9P5NZK6_GYMJU</name>
<feature type="compositionally biased region" description="Basic residues" evidence="6">
    <location>
        <begin position="83"/>
        <end position="101"/>
    </location>
</feature>
<dbReference type="OrthoDB" id="978at2759"/>
<keyword evidence="4" id="KW-0808">Transferase</keyword>
<dbReference type="GO" id="GO:0032259">
    <property type="term" value="P:methylation"/>
    <property type="evidence" value="ECO:0007669"/>
    <property type="project" value="UniProtKB-KW"/>
</dbReference>
<dbReference type="Proteomes" id="UP000724874">
    <property type="component" value="Unassembled WGS sequence"/>
</dbReference>
<dbReference type="Pfam" id="PF07942">
    <property type="entry name" value="CARME"/>
    <property type="match status" value="1"/>
</dbReference>
<evidence type="ECO:0000256" key="5">
    <source>
        <dbReference type="ARBA" id="ARBA00022691"/>
    </source>
</evidence>
<gene>
    <name evidence="7" type="ORF">CPB84DRAFT_1943274</name>
</gene>
<evidence type="ECO:0000256" key="1">
    <source>
        <dbReference type="ARBA" id="ARBA00010086"/>
    </source>
</evidence>
<dbReference type="InterPro" id="IPR029063">
    <property type="entry name" value="SAM-dependent_MTases_sf"/>
</dbReference>
<evidence type="ECO:0000256" key="2">
    <source>
        <dbReference type="ARBA" id="ARBA00012003"/>
    </source>
</evidence>
<keyword evidence="5" id="KW-0949">S-adenosyl-L-methionine</keyword>
<organism evidence="7 8">
    <name type="scientific">Gymnopilus junonius</name>
    <name type="common">Spectacular rustgill mushroom</name>
    <name type="synonym">Gymnopilus spectabilis subsp. junonius</name>
    <dbReference type="NCBI Taxonomy" id="109634"/>
    <lineage>
        <taxon>Eukaryota</taxon>
        <taxon>Fungi</taxon>
        <taxon>Dikarya</taxon>
        <taxon>Basidiomycota</taxon>
        <taxon>Agaricomycotina</taxon>
        <taxon>Agaricomycetes</taxon>
        <taxon>Agaricomycetidae</taxon>
        <taxon>Agaricales</taxon>
        <taxon>Agaricineae</taxon>
        <taxon>Hymenogastraceae</taxon>
        <taxon>Gymnopilus</taxon>
    </lineage>
</organism>